<name>A0ABQ2BMI6_9SPHI</name>
<dbReference type="Gene3D" id="3.30.530.20">
    <property type="match status" value="1"/>
</dbReference>
<evidence type="ECO:0008006" key="3">
    <source>
        <dbReference type="Google" id="ProtNLM"/>
    </source>
</evidence>
<dbReference type="SUPFAM" id="SSF55961">
    <property type="entry name" value="Bet v1-like"/>
    <property type="match status" value="1"/>
</dbReference>
<sequence length="147" mass="17130">MKTIINAPIDKCFDLSRNIDLHLQSMSNSKEKAIAGKTNGLIDLGESVTWEAEHFGLKLRLATKITKMEKPLNFTDEMKRGPFKFMKHLHRFDKIGDKTEMIDVFEFGMPFGFMGWLVEELLLKIYMKKLLTKRNMVIKQFAENKKT</sequence>
<dbReference type="Proteomes" id="UP000645390">
    <property type="component" value="Unassembled WGS sequence"/>
</dbReference>
<proteinExistence type="predicted"/>
<dbReference type="CDD" id="cd07820">
    <property type="entry name" value="SRPBCC_3"/>
    <property type="match status" value="1"/>
</dbReference>
<gene>
    <name evidence="1" type="ORF">GCM10008119_31170</name>
</gene>
<evidence type="ECO:0000313" key="2">
    <source>
        <dbReference type="Proteomes" id="UP000645390"/>
    </source>
</evidence>
<dbReference type="RefSeq" id="WP_188416181.1">
    <property type="nucleotide sequence ID" value="NZ_BMDJ01000010.1"/>
</dbReference>
<keyword evidence="2" id="KW-1185">Reference proteome</keyword>
<evidence type="ECO:0000313" key="1">
    <source>
        <dbReference type="EMBL" id="GGI28143.1"/>
    </source>
</evidence>
<protein>
    <recommendedName>
        <fullName evidence="3">Cell division protein</fullName>
    </recommendedName>
</protein>
<reference evidence="2" key="1">
    <citation type="journal article" date="2019" name="Int. J. Syst. Evol. Microbiol.">
        <title>The Global Catalogue of Microorganisms (GCM) 10K type strain sequencing project: providing services to taxonomists for standard genome sequencing and annotation.</title>
        <authorList>
            <consortium name="The Broad Institute Genomics Platform"/>
            <consortium name="The Broad Institute Genome Sequencing Center for Infectious Disease"/>
            <person name="Wu L."/>
            <person name="Ma J."/>
        </authorList>
    </citation>
    <scope>NUCLEOTIDE SEQUENCE [LARGE SCALE GENOMIC DNA]</scope>
    <source>
        <strain evidence="2">CCM 8939</strain>
    </source>
</reference>
<organism evidence="1 2">
    <name type="scientific">Pedobacter mendelii</name>
    <dbReference type="NCBI Taxonomy" id="1908240"/>
    <lineage>
        <taxon>Bacteria</taxon>
        <taxon>Pseudomonadati</taxon>
        <taxon>Bacteroidota</taxon>
        <taxon>Sphingobacteriia</taxon>
        <taxon>Sphingobacteriales</taxon>
        <taxon>Sphingobacteriaceae</taxon>
        <taxon>Pedobacter</taxon>
    </lineage>
</organism>
<accession>A0ABQ2BMI6</accession>
<dbReference type="InterPro" id="IPR023393">
    <property type="entry name" value="START-like_dom_sf"/>
</dbReference>
<comment type="caution">
    <text evidence="1">The sequence shown here is derived from an EMBL/GenBank/DDBJ whole genome shotgun (WGS) entry which is preliminary data.</text>
</comment>
<dbReference type="EMBL" id="BMDJ01000010">
    <property type="protein sequence ID" value="GGI28143.1"/>
    <property type="molecule type" value="Genomic_DNA"/>
</dbReference>